<protein>
    <submittedName>
        <fullName evidence="3">Membrane protein DedA with SNARE-associated domain</fullName>
    </submittedName>
</protein>
<evidence type="ECO:0000313" key="4">
    <source>
        <dbReference type="Proteomes" id="UP000648535"/>
    </source>
</evidence>
<evidence type="ECO:0000313" key="3">
    <source>
        <dbReference type="EMBL" id="MBM7802769.1"/>
    </source>
</evidence>
<name>A0A8H9GDW6_9MICO</name>
<reference evidence="3 5" key="3">
    <citation type="submission" date="2021-01" db="EMBL/GenBank/DDBJ databases">
        <title>Sequencing the genomes of 1000 actinobacteria strains.</title>
        <authorList>
            <person name="Klenk H.-P."/>
        </authorList>
    </citation>
    <scope>NUCLEOTIDE SEQUENCE [LARGE SCALE GENOMIC DNA]</scope>
    <source>
        <strain evidence="3 5">DSM 20542</strain>
    </source>
</reference>
<keyword evidence="1" id="KW-1133">Transmembrane helix</keyword>
<evidence type="ECO:0000313" key="2">
    <source>
        <dbReference type="EMBL" id="GGL12115.1"/>
    </source>
</evidence>
<keyword evidence="1" id="KW-0812">Transmembrane</keyword>
<dbReference type="EMBL" id="BMOI01000019">
    <property type="protein sequence ID" value="GGL12115.1"/>
    <property type="molecule type" value="Genomic_DNA"/>
</dbReference>
<dbReference type="Proteomes" id="UP000746584">
    <property type="component" value="Unassembled WGS sequence"/>
</dbReference>
<keyword evidence="5" id="KW-1185">Reference proteome</keyword>
<sequence length="76" mass="8545">MMRRYRLWIAWITGSLTVALIVLTILAAVTKFTPWLPLLAATLAAAVAGAILIAWGPRVARQQERERRAHQNQPVR</sequence>
<dbReference type="AlphaFoldDB" id="A0A8H9GDW6"/>
<comment type="caution">
    <text evidence="2">The sequence shown here is derived from an EMBL/GenBank/DDBJ whole genome shotgun (WGS) entry which is preliminary data.</text>
</comment>
<proteinExistence type="predicted"/>
<dbReference type="EMBL" id="JAFBCG010000001">
    <property type="protein sequence ID" value="MBM7802769.1"/>
    <property type="molecule type" value="Genomic_DNA"/>
</dbReference>
<keyword evidence="1" id="KW-0472">Membrane</keyword>
<reference evidence="2" key="2">
    <citation type="submission" date="2020-09" db="EMBL/GenBank/DDBJ databases">
        <authorList>
            <person name="Sun Q."/>
            <person name="Ohkuma M."/>
        </authorList>
    </citation>
    <scope>NUCLEOTIDE SEQUENCE</scope>
    <source>
        <strain evidence="2">JCM 1480</strain>
    </source>
</reference>
<accession>A0A8H9GDW6</accession>
<evidence type="ECO:0000313" key="5">
    <source>
        <dbReference type="Proteomes" id="UP000746584"/>
    </source>
</evidence>
<evidence type="ECO:0000256" key="1">
    <source>
        <dbReference type="SAM" id="Phobius"/>
    </source>
</evidence>
<gene>
    <name evidence="2" type="ORF">GCM10009769_32630</name>
    <name evidence="3" type="ORF">JOE58_002020</name>
</gene>
<feature type="transmembrane region" description="Helical" evidence="1">
    <location>
        <begin position="35"/>
        <end position="55"/>
    </location>
</feature>
<feature type="transmembrane region" description="Helical" evidence="1">
    <location>
        <begin position="7"/>
        <end position="29"/>
    </location>
</feature>
<dbReference type="Proteomes" id="UP000648535">
    <property type="component" value="Unassembled WGS sequence"/>
</dbReference>
<organism evidence="2 4">
    <name type="scientific">Curtobacterium luteum</name>
    <dbReference type="NCBI Taxonomy" id="33881"/>
    <lineage>
        <taxon>Bacteria</taxon>
        <taxon>Bacillati</taxon>
        <taxon>Actinomycetota</taxon>
        <taxon>Actinomycetes</taxon>
        <taxon>Micrococcales</taxon>
        <taxon>Microbacteriaceae</taxon>
        <taxon>Curtobacterium</taxon>
    </lineage>
</organism>
<reference evidence="2" key="1">
    <citation type="journal article" date="2014" name="Int. J. Syst. Evol. Microbiol.">
        <title>Complete genome sequence of Corynebacterium casei LMG S-19264T (=DSM 44701T), isolated from a smear-ripened cheese.</title>
        <authorList>
            <consortium name="US DOE Joint Genome Institute (JGI-PGF)"/>
            <person name="Walter F."/>
            <person name="Albersmeier A."/>
            <person name="Kalinowski J."/>
            <person name="Ruckert C."/>
        </authorList>
    </citation>
    <scope>NUCLEOTIDE SEQUENCE</scope>
    <source>
        <strain evidence="2">JCM 1480</strain>
    </source>
</reference>
<dbReference type="RefSeq" id="WP_204620571.1">
    <property type="nucleotide sequence ID" value="NZ_JAFBCG010000001.1"/>
</dbReference>